<dbReference type="InterPro" id="IPR039228">
    <property type="entry name" value="SZRD1"/>
</dbReference>
<name>A0A914EML8_9BILA</name>
<dbReference type="PROSITE" id="PS51673">
    <property type="entry name" value="SUZ"/>
    <property type="match status" value="1"/>
</dbReference>
<reference evidence="5" key="1">
    <citation type="submission" date="2022-11" db="UniProtKB">
        <authorList>
            <consortium name="WormBaseParasite"/>
        </authorList>
    </citation>
    <scope>IDENTIFICATION</scope>
</reference>
<feature type="compositionally biased region" description="Polar residues" evidence="2">
    <location>
        <begin position="1"/>
        <end position="19"/>
    </location>
</feature>
<feature type="region of interest" description="Disordered" evidence="2">
    <location>
        <begin position="291"/>
        <end position="323"/>
    </location>
</feature>
<keyword evidence="4" id="KW-1185">Reference proteome</keyword>
<proteinExistence type="predicted"/>
<dbReference type="PANTHER" id="PTHR31796">
    <property type="entry name" value="SUZ DOMAIN-CONTAINING PROTEIN 1"/>
    <property type="match status" value="1"/>
</dbReference>
<dbReference type="Pfam" id="PF12752">
    <property type="entry name" value="SUZ"/>
    <property type="match status" value="1"/>
</dbReference>
<protein>
    <submittedName>
        <fullName evidence="5">SUZ domain-containing protein</fullName>
    </submittedName>
</protein>
<dbReference type="AlphaFoldDB" id="A0A914EML8"/>
<feature type="compositionally biased region" description="Polar residues" evidence="2">
    <location>
        <begin position="130"/>
        <end position="157"/>
    </location>
</feature>
<evidence type="ECO:0000256" key="2">
    <source>
        <dbReference type="SAM" id="MobiDB-lite"/>
    </source>
</evidence>
<feature type="region of interest" description="Disordered" evidence="2">
    <location>
        <begin position="336"/>
        <end position="386"/>
    </location>
</feature>
<feature type="region of interest" description="Disordered" evidence="2">
    <location>
        <begin position="128"/>
        <end position="167"/>
    </location>
</feature>
<dbReference type="WBParaSite" id="ACRNAN_scaffold880.g12701.t1">
    <property type="protein sequence ID" value="ACRNAN_scaffold880.g12701.t1"/>
    <property type="gene ID" value="ACRNAN_scaffold880.g12701"/>
</dbReference>
<accession>A0A914EML8</accession>
<evidence type="ECO:0000313" key="5">
    <source>
        <dbReference type="WBParaSite" id="ACRNAN_scaffold880.g12701.t1"/>
    </source>
</evidence>
<feature type="domain" description="SUZ" evidence="3">
    <location>
        <begin position="53"/>
        <end position="129"/>
    </location>
</feature>
<evidence type="ECO:0000259" key="3">
    <source>
        <dbReference type="PROSITE" id="PS51673"/>
    </source>
</evidence>
<keyword evidence="1" id="KW-0175">Coiled coil</keyword>
<feature type="compositionally biased region" description="Polar residues" evidence="2">
    <location>
        <begin position="301"/>
        <end position="323"/>
    </location>
</feature>
<evidence type="ECO:0000256" key="1">
    <source>
        <dbReference type="SAM" id="Coils"/>
    </source>
</evidence>
<dbReference type="PANTHER" id="PTHR31796:SF2">
    <property type="entry name" value="SUZ DOMAIN-CONTAINING PROTEIN 1"/>
    <property type="match status" value="1"/>
</dbReference>
<feature type="region of interest" description="Disordered" evidence="2">
    <location>
        <begin position="1"/>
        <end position="24"/>
    </location>
</feature>
<feature type="coiled-coil region" evidence="1">
    <location>
        <begin position="36"/>
        <end position="63"/>
    </location>
</feature>
<organism evidence="4 5">
    <name type="scientific">Acrobeloides nanus</name>
    <dbReference type="NCBI Taxonomy" id="290746"/>
    <lineage>
        <taxon>Eukaryota</taxon>
        <taxon>Metazoa</taxon>
        <taxon>Ecdysozoa</taxon>
        <taxon>Nematoda</taxon>
        <taxon>Chromadorea</taxon>
        <taxon>Rhabditida</taxon>
        <taxon>Tylenchina</taxon>
        <taxon>Cephalobomorpha</taxon>
        <taxon>Cephaloboidea</taxon>
        <taxon>Cephalobidae</taxon>
        <taxon>Acrobeloides</taxon>
    </lineage>
</organism>
<sequence>MVTFYESQMTDSGQKNEGQNAVADDWENVADEQVIAQVAERQKQLANKQNEEKEAQIAAYDEHDQMPGPAMPNLDVRSIKLLKRPSSGTYINQLANDLSNMNGTSKAKSLEERQAEYQRVRERIFGDLAASSTQGQEETPCSESPPTSVRGQGQNHLSDVPMKTAADNRRVKVNNPPTQWAKIPPPQVVPLQPTLYITGTGVFPAPMPGMIPPPNTLPYGIPPPPLNPSYSQRGTFVSQQQVNPAMSMMPPANGYFQQPVQNFMQPPPTLEQTAQHPNFPPMPLSALTPVMPDKLTPLKGSGSNLKLQSRNNAQNPRQPSNLINNYEFPTLQQVMQNPPMKDSSYGRPPQFLLGQSYKTGNGSSSSATIQQPTVSTTNNSQPHVNQ</sequence>
<dbReference type="InterPro" id="IPR024771">
    <property type="entry name" value="SUZ"/>
</dbReference>
<feature type="compositionally biased region" description="Polar residues" evidence="2">
    <location>
        <begin position="356"/>
        <end position="386"/>
    </location>
</feature>
<dbReference type="Proteomes" id="UP000887540">
    <property type="component" value="Unplaced"/>
</dbReference>
<evidence type="ECO:0000313" key="4">
    <source>
        <dbReference type="Proteomes" id="UP000887540"/>
    </source>
</evidence>